<evidence type="ECO:0000256" key="4">
    <source>
        <dbReference type="ARBA" id="ARBA00022980"/>
    </source>
</evidence>
<dbReference type="GO" id="GO:0005763">
    <property type="term" value="C:mitochondrial small ribosomal subunit"/>
    <property type="evidence" value="ECO:0007669"/>
    <property type="project" value="TreeGrafter"/>
</dbReference>
<dbReference type="InterPro" id="IPR019368">
    <property type="entry name" value="Ribosomal_mS29"/>
</dbReference>
<dbReference type="PANTHER" id="PTHR12810:SF0">
    <property type="entry name" value="SMALL RIBOSOMAL SUBUNIT PROTEIN MS29"/>
    <property type="match status" value="1"/>
</dbReference>
<feature type="compositionally biased region" description="Basic and acidic residues" evidence="8">
    <location>
        <begin position="26"/>
        <end position="49"/>
    </location>
</feature>
<name>A0A165M5D7_EXIGL</name>
<dbReference type="FunCoup" id="A0A165M5D7">
    <property type="interactions" value="38"/>
</dbReference>
<dbReference type="Pfam" id="PF10236">
    <property type="entry name" value="DAP3"/>
    <property type="match status" value="1"/>
</dbReference>
<sequence>MSVARARVPALARGISSTAPRCKKVGAPDKKDRERIRQEQDKANKDRANSARLARARGDDWVDSGYQPQMGRIILDRKRGRHRFPDPVATPPKPFNGRLPGWDRLKDFGTEHLEIGKPTFFPTGPKDPIPIFGVPRSLENDFRLLGKPASVTRQCTLDIVEFLKSLKEEKPRAEHRIITGSNGSGKSYTLLQAVHRAAQEGWIVVYVPRALDLVKNVSDYIYDRRTRTFFQPQASREILQRIVDGNALLRRTLSGNTYKMAEAGIQESSTAPEALQAVLTNLGQQTTTPVLIAVDEVQALYSTSWYKDPYFKDIEACHLSVPRLLLEFASGRKELQRGAFLGAYTTTNTHFPLPLVLLEAADAELEKPAGPWDPRPEHLKAYISKDLKGFHLHNRGAISDKEAIGMYELWQLAQAVPASNTERTFMNAYMSSSGNPRAFIMDGLLRAMEV</sequence>
<dbReference type="Proteomes" id="UP000077266">
    <property type="component" value="Unassembled WGS sequence"/>
</dbReference>
<evidence type="ECO:0000256" key="8">
    <source>
        <dbReference type="SAM" id="MobiDB-lite"/>
    </source>
</evidence>
<dbReference type="PANTHER" id="PTHR12810">
    <property type="entry name" value="MITOCHONDRIAL 28S RIBOSOMAL PROTEIN S29"/>
    <property type="match status" value="1"/>
</dbReference>
<keyword evidence="4" id="KW-0689">Ribosomal protein</keyword>
<keyword evidence="10" id="KW-1185">Reference proteome</keyword>
<evidence type="ECO:0000313" key="10">
    <source>
        <dbReference type="Proteomes" id="UP000077266"/>
    </source>
</evidence>
<comment type="subcellular location">
    <subcellularLocation>
        <location evidence="1">Mitochondrion</location>
    </subcellularLocation>
</comment>
<dbReference type="Gene3D" id="3.40.50.300">
    <property type="entry name" value="P-loop containing nucleotide triphosphate hydrolases"/>
    <property type="match status" value="1"/>
</dbReference>
<accession>A0A165M5D7</accession>
<organism evidence="9 10">
    <name type="scientific">Exidia glandulosa HHB12029</name>
    <dbReference type="NCBI Taxonomy" id="1314781"/>
    <lineage>
        <taxon>Eukaryota</taxon>
        <taxon>Fungi</taxon>
        <taxon>Dikarya</taxon>
        <taxon>Basidiomycota</taxon>
        <taxon>Agaricomycotina</taxon>
        <taxon>Agaricomycetes</taxon>
        <taxon>Auriculariales</taxon>
        <taxon>Exidiaceae</taxon>
        <taxon>Exidia</taxon>
    </lineage>
</organism>
<comment type="similarity">
    <text evidence="2">Belongs to the mitochondrion-specific ribosomal protein mS29 family.</text>
</comment>
<evidence type="ECO:0000256" key="5">
    <source>
        <dbReference type="ARBA" id="ARBA00023128"/>
    </source>
</evidence>
<dbReference type="OrthoDB" id="274828at2759"/>
<gene>
    <name evidence="9" type="ORF">EXIGLDRAFT_763256</name>
</gene>
<proteinExistence type="inferred from homology"/>
<dbReference type="InterPro" id="IPR027417">
    <property type="entry name" value="P-loop_NTPase"/>
</dbReference>
<evidence type="ECO:0000256" key="6">
    <source>
        <dbReference type="ARBA" id="ARBA00023274"/>
    </source>
</evidence>
<dbReference type="InParanoid" id="A0A165M5D7"/>
<reference evidence="9 10" key="1">
    <citation type="journal article" date="2016" name="Mol. Biol. Evol.">
        <title>Comparative Genomics of Early-Diverging Mushroom-Forming Fungi Provides Insights into the Origins of Lignocellulose Decay Capabilities.</title>
        <authorList>
            <person name="Nagy L.G."/>
            <person name="Riley R."/>
            <person name="Tritt A."/>
            <person name="Adam C."/>
            <person name="Daum C."/>
            <person name="Floudas D."/>
            <person name="Sun H."/>
            <person name="Yadav J.S."/>
            <person name="Pangilinan J."/>
            <person name="Larsson K.H."/>
            <person name="Matsuura K."/>
            <person name="Barry K."/>
            <person name="Labutti K."/>
            <person name="Kuo R."/>
            <person name="Ohm R.A."/>
            <person name="Bhattacharya S.S."/>
            <person name="Shirouzu T."/>
            <person name="Yoshinaga Y."/>
            <person name="Martin F.M."/>
            <person name="Grigoriev I.V."/>
            <person name="Hibbett D.S."/>
        </authorList>
    </citation>
    <scope>NUCLEOTIDE SEQUENCE [LARGE SCALE GENOMIC DNA]</scope>
    <source>
        <strain evidence="9 10">HHB12029</strain>
    </source>
</reference>
<keyword evidence="6" id="KW-0687">Ribonucleoprotein</keyword>
<dbReference type="EMBL" id="KV425915">
    <property type="protein sequence ID" value="KZV98788.1"/>
    <property type="molecule type" value="Genomic_DNA"/>
</dbReference>
<dbReference type="STRING" id="1314781.A0A165M5D7"/>
<protein>
    <recommendedName>
        <fullName evidence="7">Small ribosomal subunit protein mS29</fullName>
    </recommendedName>
</protein>
<keyword evidence="3" id="KW-0809">Transit peptide</keyword>
<dbReference type="AlphaFoldDB" id="A0A165M5D7"/>
<evidence type="ECO:0000256" key="3">
    <source>
        <dbReference type="ARBA" id="ARBA00022946"/>
    </source>
</evidence>
<keyword evidence="5" id="KW-0496">Mitochondrion</keyword>
<dbReference type="GO" id="GO:0003735">
    <property type="term" value="F:structural constituent of ribosome"/>
    <property type="evidence" value="ECO:0007669"/>
    <property type="project" value="TreeGrafter"/>
</dbReference>
<evidence type="ECO:0000313" key="9">
    <source>
        <dbReference type="EMBL" id="KZV98788.1"/>
    </source>
</evidence>
<evidence type="ECO:0000256" key="2">
    <source>
        <dbReference type="ARBA" id="ARBA00009863"/>
    </source>
</evidence>
<evidence type="ECO:0000256" key="7">
    <source>
        <dbReference type="ARBA" id="ARBA00035140"/>
    </source>
</evidence>
<evidence type="ECO:0000256" key="1">
    <source>
        <dbReference type="ARBA" id="ARBA00004173"/>
    </source>
</evidence>
<dbReference type="SUPFAM" id="SSF52540">
    <property type="entry name" value="P-loop containing nucleoside triphosphate hydrolases"/>
    <property type="match status" value="1"/>
</dbReference>
<feature type="region of interest" description="Disordered" evidence="8">
    <location>
        <begin position="1"/>
        <end position="52"/>
    </location>
</feature>